<feature type="repeat" description="PPR" evidence="2">
    <location>
        <begin position="554"/>
        <end position="588"/>
    </location>
</feature>
<dbReference type="InterPro" id="IPR011990">
    <property type="entry name" value="TPR-like_helical_dom_sf"/>
</dbReference>
<evidence type="ECO:0000313" key="4">
    <source>
        <dbReference type="EMBL" id="KAI0513773.1"/>
    </source>
</evidence>
<reference evidence="3" key="1">
    <citation type="journal article" date="2022" name="Front. Genet.">
        <title>Chromosome-Scale Assembly of the Dendrobium nobile Genome Provides Insights Into the Molecular Mechanism of the Biosynthesis of the Medicinal Active Ingredient of Dendrobium.</title>
        <authorList>
            <person name="Xu Q."/>
            <person name="Niu S.-C."/>
            <person name="Li K.-L."/>
            <person name="Zheng P.-J."/>
            <person name="Zhang X.-J."/>
            <person name="Jia Y."/>
            <person name="Liu Y."/>
            <person name="Niu Y.-X."/>
            <person name="Yu L.-H."/>
            <person name="Chen D.-F."/>
            <person name="Zhang G.-Q."/>
        </authorList>
    </citation>
    <scope>NUCLEOTIDE SEQUENCE</scope>
    <source>
        <tissue evidence="3">Leaf</tissue>
    </source>
</reference>
<evidence type="ECO:0000313" key="3">
    <source>
        <dbReference type="EMBL" id="KAI0513770.1"/>
    </source>
</evidence>
<dbReference type="NCBIfam" id="TIGR00756">
    <property type="entry name" value="PPR"/>
    <property type="match status" value="5"/>
</dbReference>
<feature type="repeat" description="PPR" evidence="2">
    <location>
        <begin position="282"/>
        <end position="316"/>
    </location>
</feature>
<comment type="caution">
    <text evidence="3">The sequence shown here is derived from an EMBL/GenBank/DDBJ whole genome shotgun (WGS) entry which is preliminary data.</text>
</comment>
<dbReference type="SMR" id="A0A8T3BIL9"/>
<gene>
    <name evidence="3" type="ORF">KFK09_009800</name>
    <name evidence="4" type="ORF">KFK09_009803</name>
</gene>
<evidence type="ECO:0000313" key="5">
    <source>
        <dbReference type="Proteomes" id="UP000829196"/>
    </source>
</evidence>
<proteinExistence type="predicted"/>
<feature type="repeat" description="PPR" evidence="2">
    <location>
        <begin position="79"/>
        <end position="113"/>
    </location>
</feature>
<dbReference type="PANTHER" id="PTHR47926">
    <property type="entry name" value="PENTATRICOPEPTIDE REPEAT-CONTAINING PROTEIN"/>
    <property type="match status" value="1"/>
</dbReference>
<dbReference type="FunFam" id="1.25.40.10:FF:000090">
    <property type="entry name" value="Pentatricopeptide repeat-containing protein, chloroplastic"/>
    <property type="match status" value="1"/>
</dbReference>
<dbReference type="GO" id="GO:0003723">
    <property type="term" value="F:RNA binding"/>
    <property type="evidence" value="ECO:0007669"/>
    <property type="project" value="InterPro"/>
</dbReference>
<dbReference type="Proteomes" id="UP000829196">
    <property type="component" value="Unassembled WGS sequence"/>
</dbReference>
<dbReference type="SUPFAM" id="SSF48452">
    <property type="entry name" value="TPR-like"/>
    <property type="match status" value="1"/>
</dbReference>
<evidence type="ECO:0000256" key="1">
    <source>
        <dbReference type="ARBA" id="ARBA00022737"/>
    </source>
</evidence>
<dbReference type="FunFam" id="1.25.40.10:FF:000381">
    <property type="entry name" value="Pentatricopeptide repeat-containing protein"/>
    <property type="match status" value="1"/>
</dbReference>
<dbReference type="InterPro" id="IPR002885">
    <property type="entry name" value="PPR_rpt"/>
</dbReference>
<dbReference type="GO" id="GO:0009451">
    <property type="term" value="P:RNA modification"/>
    <property type="evidence" value="ECO:0007669"/>
    <property type="project" value="InterPro"/>
</dbReference>
<feature type="repeat" description="PPR" evidence="2">
    <location>
        <begin position="382"/>
        <end position="416"/>
    </location>
</feature>
<dbReference type="FunFam" id="1.25.40.10:FF:000436">
    <property type="entry name" value="Pentatricopeptide repeat-containing protein At5g39350 family"/>
    <property type="match status" value="1"/>
</dbReference>
<dbReference type="Pfam" id="PF13041">
    <property type="entry name" value="PPR_2"/>
    <property type="match status" value="2"/>
</dbReference>
<dbReference type="PROSITE" id="PS51375">
    <property type="entry name" value="PPR"/>
    <property type="match status" value="6"/>
</dbReference>
<feature type="repeat" description="PPR" evidence="2">
    <location>
        <begin position="483"/>
        <end position="517"/>
    </location>
</feature>
<dbReference type="AlphaFoldDB" id="A0A8T3BIL9"/>
<accession>A0A8T3BIL9</accession>
<keyword evidence="1" id="KW-0677">Repeat</keyword>
<sequence length="666" mass="73774">MNGSSRAPLFFTPTQCISLLRSYTRRQTTCFGEHLHALLISSGLLLRHPLLLSTLAATYSLCGHLSYAHQLFDEIPLKTPSLFNVLIRSSVDAGSPNDALILFTRMLSSSHRPNNLTFPFVLKACGDLSLLTTGAQIHCRAMVEGFCSDEYVQNCLIAMYMNCYNKDAAAMVFDQMGCKSIISWNTMIAGCLQNGFADEAMVVFERMVNSGMLIDRVTLLSVLPACAQLKDLRSCRLLHKLVEVNGFESYLPVRNALIDMYAKCGSLDAARRLFDEANLERDVICWTAMIGGYVLNDCAVEALALSHEMQLSDIRPNSMTISSLFTACGNMPAVAHGMCFHGLCIRIGLESDAFVETALIDMYSKCGDMDSSLRMFSRSSRRTATWNAIISGFARNRLIQEAVEQFKLMIWEGIWPDLVTMRSLLPAYSCSADLQQTSNIHGYLLKTGFLEKIESMTCLMDSYAKIGCLDIAREIFDGLPVKDFVSWSVIIAGYGTHGHAEKAICLFDQMVESGVEPSEVTFTSVLYTCSHSGLVDEGLRLFGQMTRVYDMKPTVDHYVCVVDLLSRAGRLEEAYRLIKEMPYEGNYAVWGALLGACAVHENVELGEIAAKKLFEIQPANTGNYVLLGNIYAAVGRWKDAQAVRRIVSARGLRKEMGCSCIDACNP</sequence>
<dbReference type="Gene3D" id="1.25.40.10">
    <property type="entry name" value="Tetratricopeptide repeat domain"/>
    <property type="match status" value="5"/>
</dbReference>
<dbReference type="EMBL" id="JAGYWB010000008">
    <property type="protein sequence ID" value="KAI0513773.1"/>
    <property type="molecule type" value="Genomic_DNA"/>
</dbReference>
<keyword evidence="5" id="KW-1185">Reference proteome</keyword>
<name>A0A8T3BIL9_DENNO</name>
<dbReference type="Pfam" id="PF01535">
    <property type="entry name" value="PPR"/>
    <property type="match status" value="7"/>
</dbReference>
<dbReference type="FunFam" id="1.25.40.10:FF:000344">
    <property type="entry name" value="Pentatricopeptide repeat-containing protein"/>
    <property type="match status" value="1"/>
</dbReference>
<protein>
    <recommendedName>
        <fullName evidence="6">Pentatricopeptide repeat-containing protein</fullName>
    </recommendedName>
</protein>
<evidence type="ECO:0008006" key="6">
    <source>
        <dbReference type="Google" id="ProtNLM"/>
    </source>
</evidence>
<organism evidence="3 5">
    <name type="scientific">Dendrobium nobile</name>
    <name type="common">Orchid</name>
    <dbReference type="NCBI Taxonomy" id="94219"/>
    <lineage>
        <taxon>Eukaryota</taxon>
        <taxon>Viridiplantae</taxon>
        <taxon>Streptophyta</taxon>
        <taxon>Embryophyta</taxon>
        <taxon>Tracheophyta</taxon>
        <taxon>Spermatophyta</taxon>
        <taxon>Magnoliopsida</taxon>
        <taxon>Liliopsida</taxon>
        <taxon>Asparagales</taxon>
        <taxon>Orchidaceae</taxon>
        <taxon>Epidendroideae</taxon>
        <taxon>Malaxideae</taxon>
        <taxon>Dendrobiinae</taxon>
        <taxon>Dendrobium</taxon>
    </lineage>
</organism>
<dbReference type="InterPro" id="IPR046848">
    <property type="entry name" value="E_motif"/>
</dbReference>
<dbReference type="Pfam" id="PF20431">
    <property type="entry name" value="E_motif"/>
    <property type="match status" value="1"/>
</dbReference>
<dbReference type="PANTHER" id="PTHR47926:SF493">
    <property type="entry name" value="PENTATRICOPEPTIDE REPEAT-CONTAINING PROTEIN"/>
    <property type="match status" value="1"/>
</dbReference>
<dbReference type="OrthoDB" id="185373at2759"/>
<feature type="repeat" description="PPR" evidence="2">
    <location>
        <begin position="180"/>
        <end position="214"/>
    </location>
</feature>
<dbReference type="InterPro" id="IPR046960">
    <property type="entry name" value="PPR_At4g14850-like_plant"/>
</dbReference>
<evidence type="ECO:0000256" key="2">
    <source>
        <dbReference type="PROSITE-ProRule" id="PRU00708"/>
    </source>
</evidence>
<dbReference type="EMBL" id="JAGYWB010000008">
    <property type="protein sequence ID" value="KAI0513770.1"/>
    <property type="molecule type" value="Genomic_DNA"/>
</dbReference>